<feature type="compositionally biased region" description="Low complexity" evidence="1">
    <location>
        <begin position="119"/>
        <end position="130"/>
    </location>
</feature>
<evidence type="ECO:0000313" key="3">
    <source>
        <dbReference type="Proteomes" id="UP001150538"/>
    </source>
</evidence>
<reference evidence="2" key="1">
    <citation type="submission" date="2022-07" db="EMBL/GenBank/DDBJ databases">
        <title>Phylogenomic reconstructions and comparative analyses of Kickxellomycotina fungi.</title>
        <authorList>
            <person name="Reynolds N.K."/>
            <person name="Stajich J.E."/>
            <person name="Barry K."/>
            <person name="Grigoriev I.V."/>
            <person name="Crous P."/>
            <person name="Smith M.E."/>
        </authorList>
    </citation>
    <scope>NUCLEOTIDE SEQUENCE</scope>
    <source>
        <strain evidence="2">NBRC 100468</strain>
    </source>
</reference>
<name>A0A9W7ZXH8_9FUNG</name>
<protein>
    <submittedName>
        <fullName evidence="2">Uncharacterized protein</fullName>
    </submittedName>
</protein>
<proteinExistence type="predicted"/>
<feature type="region of interest" description="Disordered" evidence="1">
    <location>
        <begin position="36"/>
        <end position="67"/>
    </location>
</feature>
<gene>
    <name evidence="2" type="ORF">H4219_004399</name>
</gene>
<dbReference type="EMBL" id="JANBPU010000153">
    <property type="protein sequence ID" value="KAJ1915286.1"/>
    <property type="molecule type" value="Genomic_DNA"/>
</dbReference>
<organism evidence="2 3">
    <name type="scientific">Mycoemilia scoparia</name>
    <dbReference type="NCBI Taxonomy" id="417184"/>
    <lineage>
        <taxon>Eukaryota</taxon>
        <taxon>Fungi</taxon>
        <taxon>Fungi incertae sedis</taxon>
        <taxon>Zoopagomycota</taxon>
        <taxon>Kickxellomycotina</taxon>
        <taxon>Kickxellomycetes</taxon>
        <taxon>Kickxellales</taxon>
        <taxon>Kickxellaceae</taxon>
        <taxon>Mycoemilia</taxon>
    </lineage>
</organism>
<sequence>MIKSTILSSLALAIATTTTTISFMIPSVLAMPASPVNDKSAPLPSSASSDGNTVAVSHQEPSPNHYSLEELDKLGDTLDRQFYQIFGDIIDGSNQAVSPKNKPVMVNENISPSLNPPKDNNNNNNGNADGGDSIFEGDYLLDSLQILFKNQKDLDDLKSLINHEQDDLGLDLPWFGLFPEEVHVAASTDKDK</sequence>
<feature type="compositionally biased region" description="Polar residues" evidence="1">
    <location>
        <begin position="43"/>
        <end position="65"/>
    </location>
</feature>
<evidence type="ECO:0000256" key="1">
    <source>
        <dbReference type="SAM" id="MobiDB-lite"/>
    </source>
</evidence>
<dbReference type="AlphaFoldDB" id="A0A9W7ZXH8"/>
<comment type="caution">
    <text evidence="2">The sequence shown here is derived from an EMBL/GenBank/DDBJ whole genome shotgun (WGS) entry which is preliminary data.</text>
</comment>
<feature type="region of interest" description="Disordered" evidence="1">
    <location>
        <begin position="105"/>
        <end position="130"/>
    </location>
</feature>
<evidence type="ECO:0000313" key="2">
    <source>
        <dbReference type="EMBL" id="KAJ1915286.1"/>
    </source>
</evidence>
<dbReference type="Proteomes" id="UP001150538">
    <property type="component" value="Unassembled WGS sequence"/>
</dbReference>
<keyword evidence="3" id="KW-1185">Reference proteome</keyword>
<accession>A0A9W7ZXH8</accession>